<reference evidence="1 2" key="1">
    <citation type="submission" date="2012-06" db="EMBL/GenBank/DDBJ databases">
        <title>The complete chromosome of genome of Turneriella parva DSM 21527.</title>
        <authorList>
            <consortium name="US DOE Joint Genome Institute (JGI-PGF)"/>
            <person name="Lucas S."/>
            <person name="Han J."/>
            <person name="Lapidus A."/>
            <person name="Bruce D."/>
            <person name="Goodwin L."/>
            <person name="Pitluck S."/>
            <person name="Peters L."/>
            <person name="Kyrpides N."/>
            <person name="Mavromatis K."/>
            <person name="Ivanova N."/>
            <person name="Mikhailova N."/>
            <person name="Chertkov O."/>
            <person name="Detter J.C."/>
            <person name="Tapia R."/>
            <person name="Han C."/>
            <person name="Land M."/>
            <person name="Hauser L."/>
            <person name="Markowitz V."/>
            <person name="Cheng J.-F."/>
            <person name="Hugenholtz P."/>
            <person name="Woyke T."/>
            <person name="Wu D."/>
            <person name="Gronow S."/>
            <person name="Wellnitz S."/>
            <person name="Brambilla E."/>
            <person name="Klenk H.-P."/>
            <person name="Eisen J.A."/>
        </authorList>
    </citation>
    <scope>NUCLEOTIDE SEQUENCE [LARGE SCALE GENOMIC DNA]</scope>
    <source>
        <strain evidence="2">ATCC BAA-1111 / DSM 21527 / NCTC 11395 / H</strain>
    </source>
</reference>
<accession>I4B2L9</accession>
<gene>
    <name evidence="1" type="ordered locus">Turpa_0875</name>
</gene>
<keyword evidence="2" id="KW-1185">Reference proteome</keyword>
<dbReference type="AlphaFoldDB" id="I4B2L9"/>
<evidence type="ECO:0000313" key="1">
    <source>
        <dbReference type="EMBL" id="AFM11526.1"/>
    </source>
</evidence>
<dbReference type="SUPFAM" id="SSF51126">
    <property type="entry name" value="Pectin lyase-like"/>
    <property type="match status" value="1"/>
</dbReference>
<evidence type="ECO:0000313" key="2">
    <source>
        <dbReference type="Proteomes" id="UP000006048"/>
    </source>
</evidence>
<sequence length="835" mass="87432">MCAVFGVTMQCWAQIRKFGENIGRLGAFFVLLFSRCSGTSTEQLLDLAFIKADTYLAIETESLVSSGKNFVVTVTARKRNINTLDLNFQNQLSVTSSGAGTLNISNIEPWSQGKTRITLSYTTTVGVGSLDTIILQLAAAGTSITASSNKISVYNEPTLHHFDVTIPTTTQINTSFNVTITAKDVNGATLTSFSTPNDAGVLITPSSASGTLTVTSPASGFVNGVLTVSALYNIAVFALRVRVALQSDAAIKGESGPLNIQTAALATLANFRVMAIPIASNKIRLNWTRIPEAFDVIVEEELTPGNYAQIANFSGSLHYYYHTALAAASTHSYRVTIKDNAAVTLLQGTASATTFGTGGCVTNIAAITYTTNQSWTIAGSPYCITGSVIFDAGARLEIERGALILMSSTGRLTFRNAAAFLPADTGSGMTRITSVSDASPPVPHLGVVLESTASPTAYAGATDDYANGSVLRHIYYEYGAEFRSDVNLKVDDVFFRQNLNRALAAYGPTKTVVTNATFQNNTGSGGGGLAGIPGVTSVSAATFEYNTSNAPQGWVHGGGLRNCNQVTNSFFIGNSSSQGGGGVGSCNSVIDSFFVKNYAVTFGGGQAEGVALRNYYSENSVSGNGGAIWTYSVGANVITHSYFENNATAGNGGAVFLYSNSSGLQTKGLRYNWYRGNSATGQGAAVFVDTTNTAGSAIAFTSLQEYYLDNATGNSALYVRQNRDATDTDNDIATIINSVFKKAASDAESEANVAFVLTGTPTPVGVSNGTINNSYFETGAADCTAAFITGATSSCTTPTPNLFKTDVQWPFCASTAPGQATPANCVGPSWDKPVP</sequence>
<dbReference type="InterPro" id="IPR011050">
    <property type="entry name" value="Pectin_lyase_fold/virulence"/>
</dbReference>
<protein>
    <submittedName>
        <fullName evidence="1">Polymorphic membrane protein Chlamydia</fullName>
    </submittedName>
</protein>
<organism evidence="1 2">
    <name type="scientific">Turneriella parva (strain ATCC BAA-1111 / DSM 21527 / NCTC 11395 / H)</name>
    <name type="common">Leptospira parva</name>
    <dbReference type="NCBI Taxonomy" id="869212"/>
    <lineage>
        <taxon>Bacteria</taxon>
        <taxon>Pseudomonadati</taxon>
        <taxon>Spirochaetota</taxon>
        <taxon>Spirochaetia</taxon>
        <taxon>Leptospirales</taxon>
        <taxon>Leptospiraceae</taxon>
        <taxon>Turneriella</taxon>
    </lineage>
</organism>
<dbReference type="Proteomes" id="UP000006048">
    <property type="component" value="Chromosome"/>
</dbReference>
<name>I4B2L9_TURPD</name>
<dbReference type="EMBL" id="CP002959">
    <property type="protein sequence ID" value="AFM11526.1"/>
    <property type="molecule type" value="Genomic_DNA"/>
</dbReference>
<proteinExistence type="predicted"/>
<dbReference type="HOGENOM" id="CLU_340074_0_0_12"/>
<dbReference type="STRING" id="869212.Turpa_0875"/>
<dbReference type="KEGG" id="tpx:Turpa_0875"/>